<evidence type="ECO:0000256" key="5">
    <source>
        <dbReference type="ARBA" id="ARBA00023015"/>
    </source>
</evidence>
<keyword evidence="5" id="KW-0805">Transcription regulation</keyword>
<keyword evidence="2" id="KW-0479">Metal-binding</keyword>
<evidence type="ECO:0000256" key="9">
    <source>
        <dbReference type="ARBA" id="ARBA00023242"/>
    </source>
</evidence>
<feature type="region of interest" description="Disordered" evidence="10">
    <location>
        <begin position="23"/>
        <end position="90"/>
    </location>
</feature>
<dbReference type="GO" id="GO:0003700">
    <property type="term" value="F:DNA-binding transcription factor activity"/>
    <property type="evidence" value="ECO:0007669"/>
    <property type="project" value="TreeGrafter"/>
</dbReference>
<sequence length="240" mass="26681">MIKTPQPTRSFFHDHVVTSGLDRQYSASSADHRPDRRACMHPCHTPQTDKTDSTPSPSPHRTLKNPPQPQKSEVDGSRHDGVVDMESESPTREAYRECLRNHAASLGSYATDGCGEFTPDGLTCAACGCHRNFHRKIIVGDCYPLRTASFEAAERSGGKKRVRTKFSPEQKEKMLRFAEKIGWRIQRKEGEGGGEDDIEGFCREIGVSRQVFKVWMHNHKNSCSTSASASSISDATALTQ</sequence>
<dbReference type="SUPFAM" id="SSF46689">
    <property type="entry name" value="Homeodomain-like"/>
    <property type="match status" value="1"/>
</dbReference>
<dbReference type="NCBIfam" id="TIGR01565">
    <property type="entry name" value="homeo_ZF_HD"/>
    <property type="match status" value="1"/>
</dbReference>
<evidence type="ECO:0000313" key="12">
    <source>
        <dbReference type="EMBL" id="RWR75123.1"/>
    </source>
</evidence>
<keyword evidence="13" id="KW-1185">Reference proteome</keyword>
<dbReference type="FunFam" id="1.10.10.60:FF:000257">
    <property type="entry name" value="Zinc-finger homeodomain protein 2"/>
    <property type="match status" value="1"/>
</dbReference>
<dbReference type="InterPro" id="IPR006455">
    <property type="entry name" value="Homeodomain_ZF_HD"/>
</dbReference>
<dbReference type="EMBL" id="QPKB01000001">
    <property type="protein sequence ID" value="RWR75123.1"/>
    <property type="molecule type" value="Genomic_DNA"/>
</dbReference>
<comment type="subcellular location">
    <subcellularLocation>
        <location evidence="1">Nucleus</location>
    </subcellularLocation>
</comment>
<comment type="caution">
    <text evidence="12">The sequence shown here is derived from an EMBL/GenBank/DDBJ whole genome shotgun (WGS) entry which is preliminary data.</text>
</comment>
<proteinExistence type="predicted"/>
<dbReference type="PANTHER" id="PTHR31948">
    <property type="entry name" value="ZINC-FINGER HOMEODOMAIN PROTEIN 2"/>
    <property type="match status" value="1"/>
</dbReference>
<feature type="compositionally biased region" description="Basic and acidic residues" evidence="10">
    <location>
        <begin position="72"/>
        <end position="82"/>
    </location>
</feature>
<protein>
    <submittedName>
        <fullName evidence="12">Zinc finger-homeodomain-containing protein</fullName>
    </submittedName>
</protein>
<dbReference type="PANTHER" id="PTHR31948:SF16">
    <property type="entry name" value="ZINC-FINGER HOMEODOMAIN PROTEIN 11"/>
    <property type="match status" value="1"/>
</dbReference>
<dbReference type="Gene3D" id="1.10.10.60">
    <property type="entry name" value="Homeodomain-like"/>
    <property type="match status" value="1"/>
</dbReference>
<accession>A0A443N9C8</accession>
<evidence type="ECO:0000256" key="7">
    <source>
        <dbReference type="ARBA" id="ARBA00023155"/>
    </source>
</evidence>
<keyword evidence="8" id="KW-0804">Transcription</keyword>
<dbReference type="GO" id="GO:0008270">
    <property type="term" value="F:zinc ion binding"/>
    <property type="evidence" value="ECO:0007669"/>
    <property type="project" value="UniProtKB-KW"/>
</dbReference>
<dbReference type="PROSITE" id="PS51523">
    <property type="entry name" value="ZF_HD_DIMER"/>
    <property type="match status" value="1"/>
</dbReference>
<evidence type="ECO:0000259" key="11">
    <source>
        <dbReference type="PROSITE" id="PS51523"/>
    </source>
</evidence>
<evidence type="ECO:0000256" key="1">
    <source>
        <dbReference type="ARBA" id="ARBA00004123"/>
    </source>
</evidence>
<dbReference type="NCBIfam" id="TIGR01566">
    <property type="entry name" value="ZF_HD_prot_N"/>
    <property type="match status" value="1"/>
</dbReference>
<evidence type="ECO:0000256" key="8">
    <source>
        <dbReference type="ARBA" id="ARBA00023163"/>
    </source>
</evidence>
<dbReference type="AlphaFoldDB" id="A0A443N9C8"/>
<evidence type="ECO:0000256" key="2">
    <source>
        <dbReference type="ARBA" id="ARBA00022723"/>
    </source>
</evidence>
<keyword evidence="4" id="KW-0862">Zinc</keyword>
<dbReference type="GO" id="GO:0005634">
    <property type="term" value="C:nucleus"/>
    <property type="evidence" value="ECO:0007669"/>
    <property type="project" value="UniProtKB-SubCell"/>
</dbReference>
<keyword evidence="9" id="KW-0539">Nucleus</keyword>
<keyword evidence="3" id="KW-0863">Zinc-finger</keyword>
<dbReference type="InterPro" id="IPR009057">
    <property type="entry name" value="Homeodomain-like_sf"/>
</dbReference>
<evidence type="ECO:0000256" key="10">
    <source>
        <dbReference type="SAM" id="MobiDB-lite"/>
    </source>
</evidence>
<organism evidence="12 13">
    <name type="scientific">Cinnamomum micranthum f. kanehirae</name>
    <dbReference type="NCBI Taxonomy" id="337451"/>
    <lineage>
        <taxon>Eukaryota</taxon>
        <taxon>Viridiplantae</taxon>
        <taxon>Streptophyta</taxon>
        <taxon>Embryophyta</taxon>
        <taxon>Tracheophyta</taxon>
        <taxon>Spermatophyta</taxon>
        <taxon>Magnoliopsida</taxon>
        <taxon>Magnoliidae</taxon>
        <taxon>Laurales</taxon>
        <taxon>Lauraceae</taxon>
        <taxon>Cinnamomum</taxon>
    </lineage>
</organism>
<evidence type="ECO:0000256" key="4">
    <source>
        <dbReference type="ARBA" id="ARBA00022833"/>
    </source>
</evidence>
<dbReference type="InterPro" id="IPR006456">
    <property type="entry name" value="ZF_HD_homeobox_Cys/His_dimer"/>
</dbReference>
<dbReference type="GO" id="GO:0050793">
    <property type="term" value="P:regulation of developmental process"/>
    <property type="evidence" value="ECO:0007669"/>
    <property type="project" value="TreeGrafter"/>
</dbReference>
<dbReference type="GO" id="GO:0000976">
    <property type="term" value="F:transcription cis-regulatory region binding"/>
    <property type="evidence" value="ECO:0007669"/>
    <property type="project" value="TreeGrafter"/>
</dbReference>
<evidence type="ECO:0000256" key="6">
    <source>
        <dbReference type="ARBA" id="ARBA00023125"/>
    </source>
</evidence>
<evidence type="ECO:0000313" key="13">
    <source>
        <dbReference type="Proteomes" id="UP000283530"/>
    </source>
</evidence>
<dbReference type="Proteomes" id="UP000283530">
    <property type="component" value="Unassembled WGS sequence"/>
</dbReference>
<keyword evidence="7 12" id="KW-0371">Homeobox</keyword>
<dbReference type="Pfam" id="PF04770">
    <property type="entry name" value="ZF-HD_dimer"/>
    <property type="match status" value="1"/>
</dbReference>
<dbReference type="OrthoDB" id="1884189at2759"/>
<gene>
    <name evidence="12" type="ORF">CKAN_00349100</name>
</gene>
<evidence type="ECO:0000256" key="3">
    <source>
        <dbReference type="ARBA" id="ARBA00022771"/>
    </source>
</evidence>
<reference evidence="12 13" key="1">
    <citation type="journal article" date="2019" name="Nat. Plants">
        <title>Stout camphor tree genome fills gaps in understanding of flowering plant genome evolution.</title>
        <authorList>
            <person name="Chaw S.M."/>
            <person name="Liu Y.C."/>
            <person name="Wu Y.W."/>
            <person name="Wang H.Y."/>
            <person name="Lin C.I."/>
            <person name="Wu C.S."/>
            <person name="Ke H.M."/>
            <person name="Chang L.Y."/>
            <person name="Hsu C.Y."/>
            <person name="Yang H.T."/>
            <person name="Sudianto E."/>
            <person name="Hsu M.H."/>
            <person name="Wu K.P."/>
            <person name="Wang L.N."/>
            <person name="Leebens-Mack J.H."/>
            <person name="Tsai I.J."/>
        </authorList>
    </citation>
    <scope>NUCLEOTIDE SEQUENCE [LARGE SCALE GENOMIC DNA]</scope>
    <source>
        <strain evidence="13">cv. Chaw 1501</strain>
        <tissue evidence="12">Young leaves</tissue>
    </source>
</reference>
<feature type="domain" description="ZF-HD dimerization-type" evidence="11">
    <location>
        <begin position="95"/>
        <end position="137"/>
    </location>
</feature>
<name>A0A443N9C8_9MAGN</name>
<keyword evidence="6 12" id="KW-0238">DNA-binding</keyword>